<dbReference type="Proteomes" id="UP000253918">
    <property type="component" value="Unassembled WGS sequence"/>
</dbReference>
<proteinExistence type="predicted"/>
<keyword evidence="2" id="KW-1185">Reference proteome</keyword>
<organism evidence="1 2">
    <name type="scientific">Sphingomonas aracearum</name>
    <dbReference type="NCBI Taxonomy" id="2283317"/>
    <lineage>
        <taxon>Bacteria</taxon>
        <taxon>Pseudomonadati</taxon>
        <taxon>Pseudomonadota</taxon>
        <taxon>Alphaproteobacteria</taxon>
        <taxon>Sphingomonadales</taxon>
        <taxon>Sphingomonadaceae</taxon>
        <taxon>Sphingomonas</taxon>
    </lineage>
</organism>
<dbReference type="EMBL" id="QQNB01000001">
    <property type="protein sequence ID" value="RDE06805.1"/>
    <property type="molecule type" value="Genomic_DNA"/>
</dbReference>
<gene>
    <name evidence="1" type="ORF">DVW87_03730</name>
</gene>
<reference evidence="1 2" key="1">
    <citation type="submission" date="2018-07" db="EMBL/GenBank/DDBJ databases">
        <title>a novel species of Sphingomonas isolated from the rhizosphere soil of Araceae plant.</title>
        <authorList>
            <person name="Zhiyong W."/>
            <person name="Qinglan Z."/>
            <person name="Zhiwei F."/>
            <person name="Ding X."/>
            <person name="Gejiao W."/>
            <person name="Shixue Z."/>
        </authorList>
    </citation>
    <scope>NUCLEOTIDE SEQUENCE [LARGE SCALE GENOMIC DNA]</scope>
    <source>
        <strain evidence="1 2">WZY 27</strain>
    </source>
</reference>
<evidence type="ECO:0000313" key="2">
    <source>
        <dbReference type="Proteomes" id="UP000253918"/>
    </source>
</evidence>
<name>A0A369VYV3_9SPHN</name>
<sequence>MESSAGSSFGLNANGDFSLGSFGWGAGDMDFPALGGGFGYLASSRPGVYGNLASAKIIKVADLNRGLHLQCFYNVYGNNCRIYLGLTCYDASHNGLGNVYARGSTDGPGGYQVDWTYKGVIDGASVPVYGVHDRLPPGTAYVQLIFYANYPDSGGPFPGGYVQISQFWLEEVGSVQQARGLISDEATTRSNADSALSGRVSTTEAKLNLDQDSNLYARIRSEETARANGDGALATRASNLEVSATASSVNTLNQNPSFSFWTDPNGLPNGWGWWIAQGTVTRNQTDNSSGGYAFRHNIPAGYEGGIMQGACRLQPGWYVMEADIELLDGNLTGAGLTVEGVFNLDFAREPDVNKEVSAGGWKRRRFTKLFYCDRPLNNWHAMTNWGSFAPLNYKYMDWHYCGVRPATAGEILAQKVDNDVNGAGGAIARIGAEETARANGDSALAGRTTVVEAQVSNDSNNLVRNATFNAPGWGRGSYGIPPYWGGWAQDNGGYIGWNDRPSKYGAPCPLQIDRQGDQNGITQYFPAPIGAGWYVIEADVDFEDGNHAGSGVHVQFNNGYARNLSFGTEPDTNGGIGSFGNVNRKFSTLFYNGANSPGVSLYLMAGWTGFTGTSWGYGFLRTIWHKVTFRPASEGEIAARKVQDANITARVASVESTTATINGKTQAYFSKTASVPGATAFIAAQALNDQGQATSDVAIGGSMIALYNTQDGSAKRAMYLTGGNAVFDGQITARTGVRVGTGTFALALAPADFPVSNGTVINYGYDLGRVPAITFGACPIALNPGEVYQAYAENASSTGFTARLLIQSAPVSSNQSVGPGYSVNGSQAYDIGKGTPDASNGSYTFNCYGTLTAYGYREDYSDSCVSADAYVPSGKQAFELAPGDEMLVLNESMDGYTRERVQQSYVAEEESVSITTETGITLTASVSTPITLRDGRQIRIREVLGEDVAVLDQGTFRWEKITYIEEVGVRRVARVSVNNNTYAAGDEPERMIFTHNIIKGQTPGSLYYAEGSATIGLWTLVNGGWVRAGQGYVWANGTYSTGGAKQLSWSLSQAVSSGGYVSGFRITIDASDYGAAIGAFQSVTWVTQSTSGSRSATPNGEIVTATVRPQ</sequence>
<evidence type="ECO:0000313" key="1">
    <source>
        <dbReference type="EMBL" id="RDE06805.1"/>
    </source>
</evidence>
<accession>A0A369VYV3</accession>
<dbReference type="AlphaFoldDB" id="A0A369VYV3"/>
<dbReference type="Gene3D" id="2.170.16.10">
    <property type="entry name" value="Hedgehog/Intein (Hint) domain"/>
    <property type="match status" value="1"/>
</dbReference>
<comment type="caution">
    <text evidence="1">The sequence shown here is derived from an EMBL/GenBank/DDBJ whole genome shotgun (WGS) entry which is preliminary data.</text>
</comment>
<protein>
    <submittedName>
        <fullName evidence="1">Uncharacterized protein</fullName>
    </submittedName>
</protein>